<dbReference type="Pfam" id="PF00587">
    <property type="entry name" value="tRNA-synt_2b"/>
    <property type="match status" value="1"/>
</dbReference>
<evidence type="ECO:0000256" key="5">
    <source>
        <dbReference type="ARBA" id="ARBA00022598"/>
    </source>
</evidence>
<dbReference type="GO" id="GO:0004829">
    <property type="term" value="F:threonine-tRNA ligase activity"/>
    <property type="evidence" value="ECO:0007669"/>
    <property type="project" value="UniProtKB-EC"/>
</dbReference>
<gene>
    <name evidence="14 15" type="ordered locus">At1g17960</name>
    <name evidence="15" type="ORF">F2H15.18</name>
    <name evidence="15" type="ORF">F2H15_18</name>
</gene>
<sequence>MANNHHPKDEAYLSSVIPKRIRLFEEIQAEQLEQLQSRPHDPIKITLLPDGIEKEGRRWETSPMDIAVQISKGLAKSALVSSVNHVLWDMNRPLEELPIRMAEFGVLHRNEDSGALGGMTRVRRFVQDDAHIFCRVDQVEEEVKGVLDFIDYVYRIFGFTYELTLSTRPKDHIGDLETWAKAENDLEKALDDFGKPWVIKEGDGAFYGPKIDITVSDARNRKFQCATIQLDFQLPACFKLKYLSEKNEMEAPVMIHSAVLGSIERMFAILLEHYKGIWPFWLSPRQAIVCSLSEDCSSYAKQVQKQINEVGYYVDIDESDRSLRKKVADARDAPYNYILVVGQKEVATGQVTVRLREDPEGRKDLPEMSIESLLDEFKFKTVNFL</sequence>
<evidence type="ECO:0000313" key="14">
    <source>
        <dbReference type="Araport" id="AT1G17960"/>
    </source>
</evidence>
<evidence type="ECO:0000256" key="6">
    <source>
        <dbReference type="ARBA" id="ARBA00022741"/>
    </source>
</evidence>
<reference evidence="15 16" key="1">
    <citation type="journal article" date="2000" name="Nature">
        <title>Sequence and analysis of chromosome 1 of the plant Arabidopsis thaliana.</title>
        <authorList>
            <person name="Theologis A."/>
            <person name="Ecker J.R."/>
            <person name="Palm C.J."/>
            <person name="Federspiel N.A."/>
            <person name="Kaul S."/>
            <person name="White O."/>
            <person name="Alonso J."/>
            <person name="Altafi H."/>
            <person name="Araujo R."/>
            <person name="Bowman C.L."/>
            <person name="Brooks S.Y."/>
            <person name="Buehler E."/>
            <person name="Chan A."/>
            <person name="Chao Q."/>
            <person name="Chen H."/>
            <person name="Cheuk R.F."/>
            <person name="Chin C.W."/>
            <person name="Chung M.K."/>
            <person name="Conn L."/>
            <person name="Conway A.B."/>
            <person name="Conway A.R."/>
            <person name="Creasy T.H."/>
            <person name="Dewar K."/>
            <person name="Dunn P."/>
            <person name="Etgu P."/>
            <person name="Feldblyum T.V."/>
            <person name="Feng J."/>
            <person name="Fong B."/>
            <person name="Fujii C.Y."/>
            <person name="Gill J.E."/>
            <person name="Goldsmith A.D."/>
            <person name="Haas B."/>
            <person name="Hansen N.F."/>
            <person name="Hughes B."/>
            <person name="Huizar L."/>
            <person name="Hunter J.L."/>
            <person name="Jenkins J."/>
            <person name="Johnson-Hopson C."/>
            <person name="Khan S."/>
            <person name="Khaykin E."/>
            <person name="Kim C.J."/>
            <person name="Koo H.L."/>
            <person name="Kremenetskaia I."/>
            <person name="Kurtz D.B."/>
            <person name="Kwan A."/>
            <person name="Lam B."/>
            <person name="Langin-Hooper S."/>
            <person name="Lee A."/>
            <person name="Lee J.M."/>
            <person name="Lenz C.A."/>
            <person name="Li J.H."/>
            <person name="Li Y."/>
            <person name="Lin X."/>
            <person name="Liu S.X."/>
            <person name="Liu Z.A."/>
            <person name="Luros J.S."/>
            <person name="Maiti R."/>
            <person name="Marziali A."/>
            <person name="Militscher J."/>
            <person name="Miranda M."/>
            <person name="Nguyen M."/>
            <person name="Nierman W.C."/>
            <person name="Osborne B.I."/>
            <person name="Pai G."/>
            <person name="Peterson J."/>
            <person name="Pham P.K."/>
            <person name="Rizzo M."/>
            <person name="Rooney T."/>
            <person name="Rowley D."/>
            <person name="Sakano H."/>
            <person name="Salzberg S.L."/>
            <person name="Schwartz J.R."/>
            <person name="Shinn P."/>
            <person name="Southwick A.M."/>
            <person name="Sun H."/>
            <person name="Tallon L.J."/>
            <person name="Tambunga G."/>
            <person name="Toriumi M.J."/>
            <person name="Town C.D."/>
            <person name="Utterback T."/>
            <person name="Van Aken S."/>
            <person name="Vaysberg M."/>
            <person name="Vysotskaia V.S."/>
            <person name="Walker M."/>
            <person name="Wu D."/>
            <person name="Yu G."/>
            <person name="Fraser C.M."/>
            <person name="Venter J.C."/>
            <person name="Davis R.W."/>
        </authorList>
    </citation>
    <scope>NUCLEOTIDE SEQUENCE [LARGE SCALE GENOMIC DNA]</scope>
    <source>
        <strain evidence="16">cv. Columbia</strain>
    </source>
</reference>
<proteinExistence type="evidence at protein level"/>
<dbReference type="GeneID" id="838375"/>
<dbReference type="FunFam" id="3.10.20.30:FF:000006">
    <property type="entry name" value="Threonine--tRNA ligase, cytoplasmic"/>
    <property type="match status" value="1"/>
</dbReference>
<dbReference type="ExpressionAtlas" id="A0A1P8AVU9">
    <property type="expression patterns" value="baseline and differential"/>
</dbReference>
<evidence type="ECO:0000256" key="3">
    <source>
        <dbReference type="ARBA" id="ARBA00013163"/>
    </source>
</evidence>
<dbReference type="ProteomicsDB" id="201991"/>
<dbReference type="InterPro" id="IPR045864">
    <property type="entry name" value="aa-tRNA-synth_II/BPL/LPL"/>
</dbReference>
<accession>A0A1P8AVU9</accession>
<dbReference type="SMR" id="A0A1P8AVU9"/>
<evidence type="ECO:0000256" key="2">
    <source>
        <dbReference type="ARBA" id="ARBA00008226"/>
    </source>
</evidence>
<dbReference type="PRINTS" id="PR01047">
    <property type="entry name" value="TRNASYNTHTHR"/>
</dbReference>
<evidence type="ECO:0000313" key="16">
    <source>
        <dbReference type="Proteomes" id="UP000006548"/>
    </source>
</evidence>
<evidence type="ECO:0000256" key="1">
    <source>
        <dbReference type="ARBA" id="ARBA00004496"/>
    </source>
</evidence>
<evidence type="ECO:0000256" key="7">
    <source>
        <dbReference type="ARBA" id="ARBA00022840"/>
    </source>
</evidence>
<organism evidence="15 16">
    <name type="scientific">Arabidopsis thaliana</name>
    <name type="common">Mouse-ear cress</name>
    <dbReference type="NCBI Taxonomy" id="3702"/>
    <lineage>
        <taxon>Eukaryota</taxon>
        <taxon>Viridiplantae</taxon>
        <taxon>Streptophyta</taxon>
        <taxon>Embryophyta</taxon>
        <taxon>Tracheophyta</taxon>
        <taxon>Spermatophyta</taxon>
        <taxon>Magnoliopsida</taxon>
        <taxon>eudicotyledons</taxon>
        <taxon>Gunneridae</taxon>
        <taxon>Pentapetalae</taxon>
        <taxon>rosids</taxon>
        <taxon>malvids</taxon>
        <taxon>Brassicales</taxon>
        <taxon>Brassicaceae</taxon>
        <taxon>Camelineae</taxon>
        <taxon>Arabidopsis</taxon>
    </lineage>
</organism>
<dbReference type="InterPro" id="IPR047246">
    <property type="entry name" value="ThrRS_anticodon"/>
</dbReference>
<dbReference type="Proteomes" id="UP000006548">
    <property type="component" value="Chromosome 1"/>
</dbReference>
<evidence type="ECO:0000256" key="8">
    <source>
        <dbReference type="ARBA" id="ARBA00022917"/>
    </source>
</evidence>
<feature type="domain" description="TGS" evidence="13">
    <location>
        <begin position="41"/>
        <end position="96"/>
    </location>
</feature>
<evidence type="ECO:0000259" key="12">
    <source>
        <dbReference type="PROSITE" id="PS50862"/>
    </source>
</evidence>
<dbReference type="FunFam" id="3.40.50.800:FF:000019">
    <property type="entry name" value="Threonine--tRNA ligase mitochondrial 1"/>
    <property type="match status" value="1"/>
</dbReference>
<dbReference type="SUPFAM" id="SSF52954">
    <property type="entry name" value="Class II aaRS ABD-related"/>
    <property type="match status" value="1"/>
</dbReference>
<dbReference type="PANTHER" id="PTHR11451">
    <property type="entry name" value="THREONINE-TRNA LIGASE"/>
    <property type="match status" value="1"/>
</dbReference>
<dbReference type="PROSITE" id="PS51880">
    <property type="entry name" value="TGS"/>
    <property type="match status" value="1"/>
</dbReference>
<evidence type="ECO:0007829" key="17">
    <source>
        <dbReference type="PeptideAtlas" id="A0A1P8AVU9"/>
    </source>
</evidence>
<comment type="catalytic activity">
    <reaction evidence="11">
        <text>tRNA(Thr) + L-threonine + ATP = L-threonyl-tRNA(Thr) + AMP + diphosphate + H(+)</text>
        <dbReference type="Rhea" id="RHEA:24624"/>
        <dbReference type="Rhea" id="RHEA-COMP:9670"/>
        <dbReference type="Rhea" id="RHEA-COMP:9704"/>
        <dbReference type="ChEBI" id="CHEBI:15378"/>
        <dbReference type="ChEBI" id="CHEBI:30616"/>
        <dbReference type="ChEBI" id="CHEBI:33019"/>
        <dbReference type="ChEBI" id="CHEBI:57926"/>
        <dbReference type="ChEBI" id="CHEBI:78442"/>
        <dbReference type="ChEBI" id="CHEBI:78534"/>
        <dbReference type="ChEBI" id="CHEBI:456215"/>
        <dbReference type="EC" id="6.1.1.3"/>
    </reaction>
</comment>
<dbReference type="InterPro" id="IPR002314">
    <property type="entry name" value="aa-tRNA-synt_IIb"/>
</dbReference>
<evidence type="ECO:0000259" key="13">
    <source>
        <dbReference type="PROSITE" id="PS51880"/>
    </source>
</evidence>
<dbReference type="Gene3D" id="3.40.50.800">
    <property type="entry name" value="Anticodon-binding domain"/>
    <property type="match status" value="1"/>
</dbReference>
<dbReference type="PROSITE" id="PS50862">
    <property type="entry name" value="AA_TRNA_LIGASE_II"/>
    <property type="match status" value="1"/>
</dbReference>
<dbReference type="SUPFAM" id="SSF81271">
    <property type="entry name" value="TGS-like"/>
    <property type="match status" value="1"/>
</dbReference>
<name>A0A1P8AVU9_ARATH</name>
<dbReference type="SUPFAM" id="SSF55681">
    <property type="entry name" value="Class II aaRS and biotin synthetases"/>
    <property type="match status" value="1"/>
</dbReference>
<dbReference type="EC" id="6.1.1.3" evidence="3"/>
<evidence type="ECO:0000256" key="4">
    <source>
        <dbReference type="ARBA" id="ARBA00022490"/>
    </source>
</evidence>
<evidence type="ECO:0000256" key="11">
    <source>
        <dbReference type="ARBA" id="ARBA00049515"/>
    </source>
</evidence>
<evidence type="ECO:0000313" key="15">
    <source>
        <dbReference type="EMBL" id="ANM60776.1"/>
    </source>
</evidence>
<comment type="subcellular location">
    <subcellularLocation>
        <location evidence="1">Cytoplasm</location>
    </subcellularLocation>
</comment>
<keyword evidence="6" id="KW-0547">Nucleotide-binding</keyword>
<keyword evidence="16" id="KW-1185">Reference proteome</keyword>
<dbReference type="Araport" id="AT1G17960"/>
<dbReference type="InterPro" id="IPR036621">
    <property type="entry name" value="Anticodon-bd_dom_sf"/>
</dbReference>
<dbReference type="GO" id="GO:0005737">
    <property type="term" value="C:cytoplasm"/>
    <property type="evidence" value="ECO:0007669"/>
    <property type="project" value="UniProtKB-SubCell"/>
</dbReference>
<dbReference type="OrthoDB" id="5423599at2759"/>
<dbReference type="PANTHER" id="PTHR11451:SF46">
    <property type="entry name" value="THREONINE--TRNA LIGASE"/>
    <property type="match status" value="1"/>
</dbReference>
<keyword evidence="9" id="KW-0030">Aminoacyl-tRNA synthetase</keyword>
<feature type="domain" description="Aminoacyl-transfer RNA synthetases class-II family profile" evidence="12">
    <location>
        <begin position="96"/>
        <end position="279"/>
    </location>
</feature>
<dbReference type="CDD" id="cd01667">
    <property type="entry name" value="TGS_ThrRS"/>
    <property type="match status" value="1"/>
</dbReference>
<protein>
    <recommendedName>
        <fullName evidence="3">threonine--tRNA ligase</fullName>
        <ecNumber evidence="3">6.1.1.3</ecNumber>
    </recommendedName>
    <alternativeName>
        <fullName evidence="10">Threonyl-tRNA synthetase</fullName>
    </alternativeName>
</protein>
<dbReference type="InterPro" id="IPR012676">
    <property type="entry name" value="TGS-like"/>
</dbReference>
<keyword evidence="8" id="KW-0648">Protein biosynthesis</keyword>
<keyword evidence="17" id="KW-1267">Proteomics identification</keyword>
<dbReference type="Pfam" id="PF03129">
    <property type="entry name" value="HGTP_anticodon"/>
    <property type="match status" value="1"/>
</dbReference>
<dbReference type="InterPro" id="IPR004095">
    <property type="entry name" value="TGS"/>
</dbReference>
<dbReference type="EMBL" id="CP002684">
    <property type="protein sequence ID" value="ANM60776.1"/>
    <property type="molecule type" value="Genomic_DNA"/>
</dbReference>
<dbReference type="AlphaFoldDB" id="A0A1P8AVU9"/>
<dbReference type="GO" id="GO:0005524">
    <property type="term" value="F:ATP binding"/>
    <property type="evidence" value="ECO:0007669"/>
    <property type="project" value="UniProtKB-KW"/>
</dbReference>
<evidence type="ECO:0000256" key="9">
    <source>
        <dbReference type="ARBA" id="ARBA00023146"/>
    </source>
</evidence>
<reference evidence="16" key="2">
    <citation type="journal article" date="2017" name="Plant J.">
        <title>Araport11: a complete reannotation of the Arabidopsis thaliana reference genome.</title>
        <authorList>
            <person name="Cheng C.Y."/>
            <person name="Krishnakumar V."/>
            <person name="Chan A.P."/>
            <person name="Thibaud-Nissen F."/>
            <person name="Schobel S."/>
            <person name="Town C.D."/>
        </authorList>
    </citation>
    <scope>GENOME REANNOTATION</scope>
    <source>
        <strain evidence="16">cv. Columbia</strain>
    </source>
</reference>
<dbReference type="Gene3D" id="3.30.930.10">
    <property type="entry name" value="Bira Bifunctional Protein, Domain 2"/>
    <property type="match status" value="1"/>
</dbReference>
<keyword evidence="4" id="KW-0963">Cytoplasm</keyword>
<evidence type="ECO:0000256" key="10">
    <source>
        <dbReference type="ARBA" id="ARBA00031900"/>
    </source>
</evidence>
<dbReference type="InterPro" id="IPR004154">
    <property type="entry name" value="Anticodon-bd"/>
</dbReference>
<dbReference type="FunFam" id="3.30.930.10:FF:000213">
    <property type="entry name" value="Probable threonine--tRNA ligase, cytoplasmic"/>
    <property type="match status" value="1"/>
</dbReference>
<dbReference type="InterPro" id="IPR002320">
    <property type="entry name" value="Thr-tRNA-ligase_IIa"/>
</dbReference>
<keyword evidence="5" id="KW-0436">Ligase</keyword>
<dbReference type="GO" id="GO:0006435">
    <property type="term" value="P:threonyl-tRNA aminoacylation"/>
    <property type="evidence" value="ECO:0007669"/>
    <property type="project" value="InterPro"/>
</dbReference>
<dbReference type="CDD" id="cd00860">
    <property type="entry name" value="ThrRS_anticodon"/>
    <property type="match status" value="1"/>
</dbReference>
<keyword evidence="7" id="KW-0067">ATP-binding</keyword>
<dbReference type="TAIR" id="AT1G17960"/>
<comment type="similarity">
    <text evidence="2">Belongs to the class-II aminoacyl-tRNA synthetase family.</text>
</comment>
<dbReference type="InterPro" id="IPR006195">
    <property type="entry name" value="aa-tRNA-synth_II"/>
</dbReference>